<accession>A0AAV5VAP0</accession>
<evidence type="ECO:0000259" key="4">
    <source>
        <dbReference type="PROSITE" id="PS51082"/>
    </source>
</evidence>
<dbReference type="InterPro" id="IPR003124">
    <property type="entry name" value="WH2_dom"/>
</dbReference>
<dbReference type="InterPro" id="IPR021854">
    <property type="entry name" value="WASH1_WAHD"/>
</dbReference>
<dbReference type="InterPro" id="IPR028290">
    <property type="entry name" value="WASH1"/>
</dbReference>
<feature type="compositionally biased region" description="Acidic residues" evidence="3">
    <location>
        <begin position="478"/>
        <end position="490"/>
    </location>
</feature>
<feature type="region of interest" description="Disordered" evidence="3">
    <location>
        <begin position="443"/>
        <end position="490"/>
    </location>
</feature>
<evidence type="ECO:0000256" key="3">
    <source>
        <dbReference type="SAM" id="MobiDB-lite"/>
    </source>
</evidence>
<dbReference type="PANTHER" id="PTHR23331">
    <property type="entry name" value="CXYORF1"/>
    <property type="match status" value="1"/>
</dbReference>
<dbReference type="EMBL" id="BTSY01000002">
    <property type="protein sequence ID" value="GMT16730.1"/>
    <property type="molecule type" value="Genomic_DNA"/>
</dbReference>
<feature type="compositionally biased region" description="Pro residues" evidence="3">
    <location>
        <begin position="316"/>
        <end position="339"/>
    </location>
</feature>
<protein>
    <recommendedName>
        <fullName evidence="4">WH2 domain-containing protein</fullName>
    </recommendedName>
</protein>
<dbReference type="GO" id="GO:0003779">
    <property type="term" value="F:actin binding"/>
    <property type="evidence" value="ECO:0007669"/>
    <property type="project" value="UniProtKB-KW"/>
</dbReference>
<keyword evidence="2" id="KW-0009">Actin-binding</keyword>
<dbReference type="GO" id="GO:0043015">
    <property type="term" value="F:gamma-tubulin binding"/>
    <property type="evidence" value="ECO:0007669"/>
    <property type="project" value="TreeGrafter"/>
</dbReference>
<dbReference type="PROSITE" id="PS51082">
    <property type="entry name" value="WH2"/>
    <property type="match status" value="1"/>
</dbReference>
<dbReference type="GO" id="GO:0005769">
    <property type="term" value="C:early endosome"/>
    <property type="evidence" value="ECO:0007669"/>
    <property type="project" value="InterPro"/>
</dbReference>
<dbReference type="GO" id="GO:0043014">
    <property type="term" value="F:alpha-tubulin binding"/>
    <property type="evidence" value="ECO:0007669"/>
    <property type="project" value="InterPro"/>
</dbReference>
<dbReference type="GO" id="GO:0005829">
    <property type="term" value="C:cytosol"/>
    <property type="evidence" value="ECO:0007669"/>
    <property type="project" value="GOC"/>
</dbReference>
<proteinExistence type="inferred from homology"/>
<dbReference type="AlphaFoldDB" id="A0AAV5VAP0"/>
<dbReference type="GO" id="GO:0055037">
    <property type="term" value="C:recycling endosome"/>
    <property type="evidence" value="ECO:0007669"/>
    <property type="project" value="TreeGrafter"/>
</dbReference>
<reference evidence="5" key="1">
    <citation type="submission" date="2023-10" db="EMBL/GenBank/DDBJ databases">
        <title>Genome assembly of Pristionchus species.</title>
        <authorList>
            <person name="Yoshida K."/>
            <person name="Sommer R.J."/>
        </authorList>
    </citation>
    <scope>NUCLEOTIDE SEQUENCE</scope>
    <source>
        <strain evidence="5">RS5133</strain>
    </source>
</reference>
<feature type="compositionally biased region" description="Pro residues" evidence="3">
    <location>
        <begin position="296"/>
        <end position="307"/>
    </location>
</feature>
<gene>
    <name evidence="5" type="ORF">PFISCL1PPCAC_8027</name>
</gene>
<feature type="compositionally biased region" description="Basic and acidic residues" evidence="3">
    <location>
        <begin position="397"/>
        <end position="410"/>
    </location>
</feature>
<feature type="region of interest" description="Disordered" evidence="3">
    <location>
        <begin position="291"/>
        <end position="410"/>
    </location>
</feature>
<name>A0AAV5VAP0_9BILA</name>
<evidence type="ECO:0000313" key="5">
    <source>
        <dbReference type="EMBL" id="GMT16730.1"/>
    </source>
</evidence>
<keyword evidence="6" id="KW-1185">Reference proteome</keyword>
<feature type="region of interest" description="Disordered" evidence="3">
    <location>
        <begin position="177"/>
        <end position="205"/>
    </location>
</feature>
<feature type="compositionally biased region" description="Pro residues" evidence="3">
    <location>
        <begin position="346"/>
        <end position="358"/>
    </location>
</feature>
<comment type="caution">
    <text evidence="5">The sequence shown here is derived from an EMBL/GenBank/DDBJ whole genome shotgun (WGS) entry which is preliminary data.</text>
</comment>
<evidence type="ECO:0000256" key="1">
    <source>
        <dbReference type="ARBA" id="ARBA00005602"/>
    </source>
</evidence>
<comment type="similarity">
    <text evidence="1">Belongs to the WASH1 family.</text>
</comment>
<dbReference type="GO" id="GO:0006887">
    <property type="term" value="P:exocytosis"/>
    <property type="evidence" value="ECO:0007669"/>
    <property type="project" value="TreeGrafter"/>
</dbReference>
<dbReference type="GO" id="GO:0042147">
    <property type="term" value="P:retrograde transport, endosome to Golgi"/>
    <property type="evidence" value="ECO:0007669"/>
    <property type="project" value="TreeGrafter"/>
</dbReference>
<sequence length="490" mass="52382">MMRLPLSSGDVSQEESVGQIIDAIVTLKKVSDEVFTRLETRSRAVQERIEEMTKRTEIVRKKVDSIPNMKTSLTIWSASRFPGEEILDRSTVFESYGTLPSTADDERPPLALLPSSRLATPLDLRRELEERKQFYVPSAVLPKKKEYPLPIRDSDEDLLRSLGAFDCGKLAYGDEVARKDEEDAARRRRERERRAKEEALASSQQEVSLLSGPSRLFHPTNGHSSGLAYHIGGLLQNVEDLDLPNILPDLPGVASDLSFDSQSFLHASPSPFDAFLNSLPATIDGKETTMKSALTPVPPPPPPPPMSTIPLGYFSAPPPPPPPPSAAVPTPPPPPPPSTLPLLSPSAPPPPPPPPPTSSPVTPLLSPNGGGGDARSSLMDAIRKAGGSKNAKLKSAALERKGGGGKQLEEVEDKTSAIGKKASGGGGDLMSSLAKALEARRKVMTGKDPSSAAPVGRKKSSMSGVMGRISELIPPPPEDGDEGEDSGEEW</sequence>
<dbReference type="Proteomes" id="UP001432322">
    <property type="component" value="Unassembled WGS sequence"/>
</dbReference>
<organism evidence="5 6">
    <name type="scientific">Pristionchus fissidentatus</name>
    <dbReference type="NCBI Taxonomy" id="1538716"/>
    <lineage>
        <taxon>Eukaryota</taxon>
        <taxon>Metazoa</taxon>
        <taxon>Ecdysozoa</taxon>
        <taxon>Nematoda</taxon>
        <taxon>Chromadorea</taxon>
        <taxon>Rhabditida</taxon>
        <taxon>Rhabditina</taxon>
        <taxon>Diplogasteromorpha</taxon>
        <taxon>Diplogasteroidea</taxon>
        <taxon>Neodiplogasteridae</taxon>
        <taxon>Pristionchus</taxon>
    </lineage>
</organism>
<evidence type="ECO:0000313" key="6">
    <source>
        <dbReference type="Proteomes" id="UP001432322"/>
    </source>
</evidence>
<dbReference type="PANTHER" id="PTHR23331:SF1">
    <property type="entry name" value="WASH COMPLEX SUBUNIT 1"/>
    <property type="match status" value="1"/>
</dbReference>
<evidence type="ECO:0000256" key="2">
    <source>
        <dbReference type="ARBA" id="ARBA00023203"/>
    </source>
</evidence>
<dbReference type="GO" id="GO:0034314">
    <property type="term" value="P:Arp2/3 complex-mediated actin nucleation"/>
    <property type="evidence" value="ECO:0007669"/>
    <property type="project" value="InterPro"/>
</dbReference>
<feature type="domain" description="WH2" evidence="4">
    <location>
        <begin position="374"/>
        <end position="396"/>
    </location>
</feature>
<dbReference type="GO" id="GO:0032456">
    <property type="term" value="P:endocytic recycling"/>
    <property type="evidence" value="ECO:0007669"/>
    <property type="project" value="TreeGrafter"/>
</dbReference>
<dbReference type="GO" id="GO:0071203">
    <property type="term" value="C:WASH complex"/>
    <property type="evidence" value="ECO:0007669"/>
    <property type="project" value="InterPro"/>
</dbReference>
<dbReference type="Pfam" id="PF11945">
    <property type="entry name" value="WASH_WAHD"/>
    <property type="match status" value="1"/>
</dbReference>